<dbReference type="Proteomes" id="UP000649617">
    <property type="component" value="Unassembled WGS sequence"/>
</dbReference>
<dbReference type="EMBL" id="CAJNIZ010045005">
    <property type="protein sequence ID" value="CAE7707898.1"/>
    <property type="molecule type" value="Genomic_DNA"/>
</dbReference>
<proteinExistence type="predicted"/>
<evidence type="ECO:0000313" key="1">
    <source>
        <dbReference type="EMBL" id="CAE7707898.1"/>
    </source>
</evidence>
<organism evidence="1 2">
    <name type="scientific">Symbiodinium pilosum</name>
    <name type="common">Dinoflagellate</name>
    <dbReference type="NCBI Taxonomy" id="2952"/>
    <lineage>
        <taxon>Eukaryota</taxon>
        <taxon>Sar</taxon>
        <taxon>Alveolata</taxon>
        <taxon>Dinophyceae</taxon>
        <taxon>Suessiales</taxon>
        <taxon>Symbiodiniaceae</taxon>
        <taxon>Symbiodinium</taxon>
    </lineage>
</organism>
<accession>A0A812WYB5</accession>
<protein>
    <submittedName>
        <fullName evidence="1">Uncharacterized protein</fullName>
    </submittedName>
</protein>
<gene>
    <name evidence="1" type="ORF">SPIL2461_LOCUS20014</name>
</gene>
<evidence type="ECO:0000313" key="2">
    <source>
        <dbReference type="Proteomes" id="UP000649617"/>
    </source>
</evidence>
<sequence>MMSGTRSVLGPGSPSQWLQGLTRTTIRSFVVSTSSAACQLQRTSWCPAQPRISSSASASPSGVRA</sequence>
<dbReference type="AlphaFoldDB" id="A0A812WYB5"/>
<name>A0A812WYB5_SYMPI</name>
<reference evidence="1" key="1">
    <citation type="submission" date="2021-02" db="EMBL/GenBank/DDBJ databases">
        <authorList>
            <person name="Dougan E. K."/>
            <person name="Rhodes N."/>
            <person name="Thang M."/>
            <person name="Chan C."/>
        </authorList>
    </citation>
    <scope>NUCLEOTIDE SEQUENCE</scope>
</reference>
<keyword evidence="2" id="KW-1185">Reference proteome</keyword>
<comment type="caution">
    <text evidence="1">The sequence shown here is derived from an EMBL/GenBank/DDBJ whole genome shotgun (WGS) entry which is preliminary data.</text>
</comment>